<keyword evidence="3" id="KW-1185">Reference proteome</keyword>
<sequence>MNRFHVHLNVADLAGSIRFYTQLFAAPPSVVKHDYAKWMLEDPRINFAISSTGRAPGVDHLGLQVDTADELAALGPRLDAAGGSVVPEDGAVCCYARSDKLWTEDPQGTRWETFHTVGEAATYHVAGAACATDGTTCTPGARTAKPKADKGAPCCAPNSGCC</sequence>
<dbReference type="SUPFAM" id="SSF54593">
    <property type="entry name" value="Glyoxalase/Bleomycin resistance protein/Dihydroxybiphenyl dioxygenase"/>
    <property type="match status" value="1"/>
</dbReference>
<dbReference type="Pfam" id="PF00903">
    <property type="entry name" value="Glyoxalase"/>
    <property type="match status" value="1"/>
</dbReference>
<dbReference type="InterPro" id="IPR029068">
    <property type="entry name" value="Glyas_Bleomycin-R_OHBP_Dase"/>
</dbReference>
<dbReference type="InterPro" id="IPR037523">
    <property type="entry name" value="VOC_core"/>
</dbReference>
<dbReference type="InterPro" id="IPR052393">
    <property type="entry name" value="Cadmium-induced_rsp"/>
</dbReference>
<dbReference type="Gene3D" id="3.10.180.10">
    <property type="entry name" value="2,3-Dihydroxybiphenyl 1,2-Dioxygenase, domain 1"/>
    <property type="match status" value="1"/>
</dbReference>
<proteinExistence type="predicted"/>
<dbReference type="NCBIfam" id="NF041414">
    <property type="entry name" value="ArsI_CadI_VOC"/>
    <property type="match status" value="1"/>
</dbReference>
<dbReference type="EMBL" id="JBFOHL010000011">
    <property type="protein sequence ID" value="MEW9625162.1"/>
    <property type="molecule type" value="Genomic_DNA"/>
</dbReference>
<dbReference type="PROSITE" id="PS51819">
    <property type="entry name" value="VOC"/>
    <property type="match status" value="1"/>
</dbReference>
<dbReference type="RefSeq" id="WP_367845452.1">
    <property type="nucleotide sequence ID" value="NZ_JBFOHL010000011.1"/>
</dbReference>
<dbReference type="PANTHER" id="PTHR41294:SF1">
    <property type="entry name" value="CADMIUM-INDUCED PROTEIN CADI"/>
    <property type="match status" value="1"/>
</dbReference>
<dbReference type="InterPro" id="IPR004360">
    <property type="entry name" value="Glyas_Fos-R_dOase_dom"/>
</dbReference>
<protein>
    <submittedName>
        <fullName evidence="2">ArsI/CadI family heavy metal resistance metalloenzyme</fullName>
    </submittedName>
</protein>
<dbReference type="Proteomes" id="UP001556170">
    <property type="component" value="Unassembled WGS sequence"/>
</dbReference>
<gene>
    <name evidence="2" type="ORF">ABQJ56_13110</name>
</gene>
<comment type="caution">
    <text evidence="2">The sequence shown here is derived from an EMBL/GenBank/DDBJ whole genome shotgun (WGS) entry which is preliminary data.</text>
</comment>
<evidence type="ECO:0000313" key="2">
    <source>
        <dbReference type="EMBL" id="MEW9625162.1"/>
    </source>
</evidence>
<reference evidence="2 3" key="1">
    <citation type="submission" date="2024-06" db="EMBL/GenBank/DDBJ databases">
        <authorList>
            <person name="Woo H."/>
        </authorList>
    </citation>
    <scope>NUCLEOTIDE SEQUENCE [LARGE SCALE GENOMIC DNA]</scope>
    <source>
        <strain evidence="2 3">S2-g</strain>
    </source>
</reference>
<dbReference type="InterPro" id="IPR049789">
    <property type="entry name" value="ArsI/CadI-like"/>
</dbReference>
<evidence type="ECO:0000259" key="1">
    <source>
        <dbReference type="PROSITE" id="PS51819"/>
    </source>
</evidence>
<name>A0ABV3QRC8_9GAMM</name>
<organism evidence="2 3">
    <name type="scientific">Rhodanobacter geophilus</name>
    <dbReference type="NCBI Taxonomy" id="3162488"/>
    <lineage>
        <taxon>Bacteria</taxon>
        <taxon>Pseudomonadati</taxon>
        <taxon>Pseudomonadota</taxon>
        <taxon>Gammaproteobacteria</taxon>
        <taxon>Lysobacterales</taxon>
        <taxon>Rhodanobacteraceae</taxon>
        <taxon>Rhodanobacter</taxon>
    </lineage>
</organism>
<evidence type="ECO:0000313" key="3">
    <source>
        <dbReference type="Proteomes" id="UP001556170"/>
    </source>
</evidence>
<feature type="domain" description="VOC" evidence="1">
    <location>
        <begin position="2"/>
        <end position="116"/>
    </location>
</feature>
<dbReference type="PANTHER" id="PTHR41294">
    <property type="entry name" value="CADMIUM-INDUCED PROTEIN CADI"/>
    <property type="match status" value="1"/>
</dbReference>
<accession>A0ABV3QRC8</accession>